<evidence type="ECO:0000313" key="5">
    <source>
        <dbReference type="EMBL" id="MCW6511373.1"/>
    </source>
</evidence>
<dbReference type="Pfam" id="PF01037">
    <property type="entry name" value="AsnC_trans_reg"/>
    <property type="match status" value="1"/>
</dbReference>
<evidence type="ECO:0000256" key="3">
    <source>
        <dbReference type="ARBA" id="ARBA00023163"/>
    </source>
</evidence>
<dbReference type="InterPro" id="IPR036390">
    <property type="entry name" value="WH_DNA-bd_sf"/>
</dbReference>
<feature type="domain" description="HTH asnC-type" evidence="4">
    <location>
        <begin position="26"/>
        <end position="87"/>
    </location>
</feature>
<evidence type="ECO:0000259" key="4">
    <source>
        <dbReference type="PROSITE" id="PS50956"/>
    </source>
</evidence>
<dbReference type="PANTHER" id="PTHR30154">
    <property type="entry name" value="LEUCINE-RESPONSIVE REGULATORY PROTEIN"/>
    <property type="match status" value="1"/>
</dbReference>
<dbReference type="GO" id="GO:0043565">
    <property type="term" value="F:sequence-specific DNA binding"/>
    <property type="evidence" value="ECO:0007669"/>
    <property type="project" value="InterPro"/>
</dbReference>
<evidence type="ECO:0000256" key="1">
    <source>
        <dbReference type="ARBA" id="ARBA00023015"/>
    </source>
</evidence>
<dbReference type="Gene3D" id="1.10.10.10">
    <property type="entry name" value="Winged helix-like DNA-binding domain superfamily/Winged helix DNA-binding domain"/>
    <property type="match status" value="1"/>
</dbReference>
<sequence>MFATRISRAIYNYAADFLLKASLYPMDETDRTILAMLQQNADIPGKAVADAVNLSVSAVERRISKLKQDGIIERIVAVVSPKAVDRTLSVLVELEIQNEHRHTLEQFQRWLSRAPEVQSCWYVTGDMDYVLLVAVRNLEEYNAFIERLMSEQHALVRKYKSLIALKTVKHSLELSGLE</sequence>
<dbReference type="SUPFAM" id="SSF54909">
    <property type="entry name" value="Dimeric alpha+beta barrel"/>
    <property type="match status" value="1"/>
</dbReference>
<dbReference type="GO" id="GO:0005829">
    <property type="term" value="C:cytosol"/>
    <property type="evidence" value="ECO:0007669"/>
    <property type="project" value="TreeGrafter"/>
</dbReference>
<dbReference type="PRINTS" id="PR00033">
    <property type="entry name" value="HTHASNC"/>
</dbReference>
<proteinExistence type="predicted"/>
<protein>
    <submittedName>
        <fullName evidence="5">Lrp/AsnC family transcriptional regulator</fullName>
    </submittedName>
</protein>
<dbReference type="PROSITE" id="PS00519">
    <property type="entry name" value="HTH_ASNC_1"/>
    <property type="match status" value="1"/>
</dbReference>
<organism evidence="5 6">
    <name type="scientific">Lichenifustis flavocetrariae</name>
    <dbReference type="NCBI Taxonomy" id="2949735"/>
    <lineage>
        <taxon>Bacteria</taxon>
        <taxon>Pseudomonadati</taxon>
        <taxon>Pseudomonadota</taxon>
        <taxon>Alphaproteobacteria</taxon>
        <taxon>Hyphomicrobiales</taxon>
        <taxon>Lichenihabitantaceae</taxon>
        <taxon>Lichenifustis</taxon>
    </lineage>
</organism>
<keyword evidence="1" id="KW-0805">Transcription regulation</keyword>
<dbReference type="InterPro" id="IPR011008">
    <property type="entry name" value="Dimeric_a/b-barrel"/>
</dbReference>
<dbReference type="InterPro" id="IPR019888">
    <property type="entry name" value="Tscrpt_reg_AsnC-like"/>
</dbReference>
<evidence type="ECO:0000256" key="2">
    <source>
        <dbReference type="ARBA" id="ARBA00023125"/>
    </source>
</evidence>
<evidence type="ECO:0000313" key="6">
    <source>
        <dbReference type="Proteomes" id="UP001165667"/>
    </source>
</evidence>
<dbReference type="InterPro" id="IPR036388">
    <property type="entry name" value="WH-like_DNA-bd_sf"/>
</dbReference>
<accession>A0AA42CL98</accession>
<dbReference type="Pfam" id="PF13412">
    <property type="entry name" value="HTH_24"/>
    <property type="match status" value="1"/>
</dbReference>
<gene>
    <name evidence="5" type="ORF">M8523_25655</name>
</gene>
<dbReference type="SMART" id="SM00344">
    <property type="entry name" value="HTH_ASNC"/>
    <property type="match status" value="1"/>
</dbReference>
<dbReference type="Proteomes" id="UP001165667">
    <property type="component" value="Unassembled WGS sequence"/>
</dbReference>
<keyword evidence="3" id="KW-0804">Transcription</keyword>
<reference evidence="5" key="1">
    <citation type="submission" date="2022-05" db="EMBL/GenBank/DDBJ databases">
        <authorList>
            <person name="Pankratov T."/>
        </authorList>
    </citation>
    <scope>NUCLEOTIDE SEQUENCE</scope>
    <source>
        <strain evidence="5">BP6-180914</strain>
    </source>
</reference>
<dbReference type="Gene3D" id="3.30.70.920">
    <property type="match status" value="1"/>
</dbReference>
<comment type="caution">
    <text evidence="5">The sequence shown here is derived from an EMBL/GenBank/DDBJ whole genome shotgun (WGS) entry which is preliminary data.</text>
</comment>
<dbReference type="EMBL" id="JAMOIM010000025">
    <property type="protein sequence ID" value="MCW6511373.1"/>
    <property type="molecule type" value="Genomic_DNA"/>
</dbReference>
<dbReference type="AlphaFoldDB" id="A0AA42CL98"/>
<dbReference type="InterPro" id="IPR019885">
    <property type="entry name" value="Tscrpt_reg_HTH_AsnC-type_CS"/>
</dbReference>
<name>A0AA42CL98_9HYPH</name>
<keyword evidence="6" id="KW-1185">Reference proteome</keyword>
<dbReference type="GO" id="GO:0043200">
    <property type="term" value="P:response to amino acid"/>
    <property type="evidence" value="ECO:0007669"/>
    <property type="project" value="TreeGrafter"/>
</dbReference>
<dbReference type="SUPFAM" id="SSF46785">
    <property type="entry name" value="Winged helix' DNA-binding domain"/>
    <property type="match status" value="1"/>
</dbReference>
<dbReference type="PANTHER" id="PTHR30154:SF34">
    <property type="entry name" value="TRANSCRIPTIONAL REGULATOR AZLB"/>
    <property type="match status" value="1"/>
</dbReference>
<dbReference type="InterPro" id="IPR019887">
    <property type="entry name" value="Tscrpt_reg_AsnC/Lrp_C"/>
</dbReference>
<dbReference type="InterPro" id="IPR000485">
    <property type="entry name" value="AsnC-type_HTH_dom"/>
</dbReference>
<dbReference type="PROSITE" id="PS50956">
    <property type="entry name" value="HTH_ASNC_2"/>
    <property type="match status" value="1"/>
</dbReference>
<keyword evidence="2" id="KW-0238">DNA-binding</keyword>